<organism evidence="2 3">
    <name type="scientific">Populus alba x Populus x berolinensis</name>
    <dbReference type="NCBI Taxonomy" id="444605"/>
    <lineage>
        <taxon>Eukaryota</taxon>
        <taxon>Viridiplantae</taxon>
        <taxon>Streptophyta</taxon>
        <taxon>Embryophyta</taxon>
        <taxon>Tracheophyta</taxon>
        <taxon>Spermatophyta</taxon>
        <taxon>Magnoliopsida</taxon>
        <taxon>eudicotyledons</taxon>
        <taxon>Gunneridae</taxon>
        <taxon>Pentapetalae</taxon>
        <taxon>rosids</taxon>
        <taxon>fabids</taxon>
        <taxon>Malpighiales</taxon>
        <taxon>Salicaceae</taxon>
        <taxon>Saliceae</taxon>
        <taxon>Populus</taxon>
    </lineage>
</organism>
<evidence type="ECO:0000256" key="1">
    <source>
        <dbReference type="SAM" id="MobiDB-lite"/>
    </source>
</evidence>
<feature type="compositionally biased region" description="Basic and acidic residues" evidence="1">
    <location>
        <begin position="52"/>
        <end position="64"/>
    </location>
</feature>
<feature type="region of interest" description="Disordered" evidence="1">
    <location>
        <begin position="52"/>
        <end position="71"/>
    </location>
</feature>
<reference evidence="2" key="1">
    <citation type="journal article" date="2023" name="Mol. Ecol. Resour.">
        <title>Chromosome-level genome assembly of a triploid poplar Populus alba 'Berolinensis'.</title>
        <authorList>
            <person name="Chen S."/>
            <person name="Yu Y."/>
            <person name="Wang X."/>
            <person name="Wang S."/>
            <person name="Zhang T."/>
            <person name="Zhou Y."/>
            <person name="He R."/>
            <person name="Meng N."/>
            <person name="Wang Y."/>
            <person name="Liu W."/>
            <person name="Liu Z."/>
            <person name="Liu J."/>
            <person name="Guo Q."/>
            <person name="Huang H."/>
            <person name="Sederoff R.R."/>
            <person name="Wang G."/>
            <person name="Qu G."/>
            <person name="Chen S."/>
        </authorList>
    </citation>
    <scope>NUCLEOTIDE SEQUENCE</scope>
    <source>
        <strain evidence="2">SC-2020</strain>
    </source>
</reference>
<evidence type="ECO:0000313" key="3">
    <source>
        <dbReference type="Proteomes" id="UP001164929"/>
    </source>
</evidence>
<evidence type="ECO:0000313" key="2">
    <source>
        <dbReference type="EMBL" id="KAJ6959487.1"/>
    </source>
</evidence>
<feature type="compositionally biased region" description="Low complexity" evidence="1">
    <location>
        <begin position="1"/>
        <end position="17"/>
    </location>
</feature>
<feature type="region of interest" description="Disordered" evidence="1">
    <location>
        <begin position="1"/>
        <end position="23"/>
    </location>
</feature>
<comment type="caution">
    <text evidence="2">The sequence shown here is derived from an EMBL/GenBank/DDBJ whole genome shotgun (WGS) entry which is preliminary data.</text>
</comment>
<proteinExistence type="predicted"/>
<dbReference type="Proteomes" id="UP001164929">
    <property type="component" value="Chromosome 17"/>
</dbReference>
<gene>
    <name evidence="2" type="ORF">NC653_037739</name>
</gene>
<dbReference type="AlphaFoldDB" id="A0AAD6PU08"/>
<keyword evidence="3" id="KW-1185">Reference proteome</keyword>
<dbReference type="EMBL" id="JAQIZT010000017">
    <property type="protein sequence ID" value="KAJ6959487.1"/>
    <property type="molecule type" value="Genomic_DNA"/>
</dbReference>
<accession>A0AAD6PU08</accession>
<sequence>MSKESAPASAAATKAAEVGSEERSRCYLHTSKFRKWINVMHHGDKCWKDSKEYEKGVRDSRPVDHQAAVSK</sequence>
<protein>
    <submittedName>
        <fullName evidence="2">Uncharacterized protein</fullName>
    </submittedName>
</protein>
<name>A0AAD6PU08_9ROSI</name>